<dbReference type="AlphaFoldDB" id="A0A382Z180"/>
<dbReference type="Pfam" id="PF01565">
    <property type="entry name" value="FAD_binding_4"/>
    <property type="match status" value="1"/>
</dbReference>
<dbReference type="EMBL" id="UINC01180192">
    <property type="protein sequence ID" value="SVD89262.1"/>
    <property type="molecule type" value="Genomic_DNA"/>
</dbReference>
<organism evidence="2">
    <name type="scientific">marine metagenome</name>
    <dbReference type="NCBI Taxonomy" id="408172"/>
    <lineage>
        <taxon>unclassified sequences</taxon>
        <taxon>metagenomes</taxon>
        <taxon>ecological metagenomes</taxon>
    </lineage>
</organism>
<feature type="non-terminal residue" evidence="2">
    <location>
        <position position="114"/>
    </location>
</feature>
<evidence type="ECO:0000259" key="1">
    <source>
        <dbReference type="PROSITE" id="PS51387"/>
    </source>
</evidence>
<dbReference type="InterPro" id="IPR036318">
    <property type="entry name" value="FAD-bd_PCMH-like_sf"/>
</dbReference>
<evidence type="ECO:0000313" key="2">
    <source>
        <dbReference type="EMBL" id="SVD89262.1"/>
    </source>
</evidence>
<reference evidence="2" key="1">
    <citation type="submission" date="2018-05" db="EMBL/GenBank/DDBJ databases">
        <authorList>
            <person name="Lanie J.A."/>
            <person name="Ng W.-L."/>
            <person name="Kazmierczak K.M."/>
            <person name="Andrzejewski T.M."/>
            <person name="Davidsen T.M."/>
            <person name="Wayne K.J."/>
            <person name="Tettelin H."/>
            <person name="Glass J.I."/>
            <person name="Rusch D."/>
            <person name="Podicherti R."/>
            <person name="Tsui H.-C.T."/>
            <person name="Winkler M.E."/>
        </authorList>
    </citation>
    <scope>NUCLEOTIDE SEQUENCE</scope>
</reference>
<gene>
    <name evidence="2" type="ORF">METZ01_LOCUS442116</name>
</gene>
<dbReference type="SUPFAM" id="SSF56176">
    <property type="entry name" value="FAD-binding/transporter-associated domain-like"/>
    <property type="match status" value="1"/>
</dbReference>
<name>A0A382Z180_9ZZZZ</name>
<accession>A0A382Z180</accession>
<dbReference type="InterPro" id="IPR006094">
    <property type="entry name" value="Oxid_FAD_bind_N"/>
</dbReference>
<feature type="domain" description="FAD-binding PCMH-type" evidence="1">
    <location>
        <begin position="42"/>
        <end position="114"/>
    </location>
</feature>
<protein>
    <recommendedName>
        <fullName evidence="1">FAD-binding PCMH-type domain-containing protein</fullName>
    </recommendedName>
</protein>
<dbReference type="GO" id="GO:0071949">
    <property type="term" value="F:FAD binding"/>
    <property type="evidence" value="ECO:0007669"/>
    <property type="project" value="InterPro"/>
</dbReference>
<proteinExistence type="predicted"/>
<dbReference type="PROSITE" id="PS51387">
    <property type="entry name" value="FAD_PCMH"/>
    <property type="match status" value="1"/>
</dbReference>
<dbReference type="InterPro" id="IPR016166">
    <property type="entry name" value="FAD-bd_PCMH"/>
</dbReference>
<sequence>MEMNRRHFLKTSGSLALVSPTVSFNAKDKPKGILVNDVHSGLNPTRVRQVEAVESLKGLQQVVRRASRKGAKVSIAGGRHAMGAQQFGTDSVLLDTRSLGRILGFDRERGLVKV</sequence>